<name>A0ABS1KLP5_9BACT</name>
<protein>
    <submittedName>
        <fullName evidence="2">AraC family transcriptional regulator</fullName>
    </submittedName>
</protein>
<keyword evidence="3" id="KW-1185">Reference proteome</keyword>
<dbReference type="Pfam" id="PF12833">
    <property type="entry name" value="HTH_18"/>
    <property type="match status" value="1"/>
</dbReference>
<gene>
    <name evidence="2" type="ORF">JI741_03470</name>
</gene>
<evidence type="ECO:0000259" key="1">
    <source>
        <dbReference type="PROSITE" id="PS01124"/>
    </source>
</evidence>
<feature type="domain" description="HTH araC/xylS-type" evidence="1">
    <location>
        <begin position="161"/>
        <end position="263"/>
    </location>
</feature>
<reference evidence="2 3" key="1">
    <citation type="submission" date="2021-01" db="EMBL/GenBank/DDBJ databases">
        <title>Chryseolinea sp. Jin1 Genome sequencing and assembly.</title>
        <authorList>
            <person name="Kim I."/>
        </authorList>
    </citation>
    <scope>NUCLEOTIDE SEQUENCE [LARGE SCALE GENOMIC DNA]</scope>
    <source>
        <strain evidence="2 3">Jin1</strain>
    </source>
</reference>
<organism evidence="2 3">
    <name type="scientific">Chryseolinea lacunae</name>
    <dbReference type="NCBI Taxonomy" id="2801331"/>
    <lineage>
        <taxon>Bacteria</taxon>
        <taxon>Pseudomonadati</taxon>
        <taxon>Bacteroidota</taxon>
        <taxon>Cytophagia</taxon>
        <taxon>Cytophagales</taxon>
        <taxon>Fulvivirgaceae</taxon>
        <taxon>Chryseolinea</taxon>
    </lineage>
</organism>
<sequence>MHMALKEIWPHASLASFVRLYRIVDFEFDDDTPVPPKVYPPRPEQCIQFCPTPSYMVYAGSDTVIRPKNAFIQGQHTTVNYRYNFRRLLTVQAVFQPGALFRLLGMPQTEILDQLVEAEDILGPAVAHVNEQIFEAKDHATMIAVVEKFLHGLIRKYKKDAHPMDVVMQHMLQPDASQNLDYFVDRANLSHRQFDRKFIERAGVGAKEFLRVVRFYKAYLLKNRYPDLDWLSIALHCDCHDYQHLTRDYKDFTGYTPAQFFALGSPERTLGSEEVY</sequence>
<dbReference type="InterPro" id="IPR018060">
    <property type="entry name" value="HTH_AraC"/>
</dbReference>
<evidence type="ECO:0000313" key="3">
    <source>
        <dbReference type="Proteomes" id="UP000613030"/>
    </source>
</evidence>
<comment type="caution">
    <text evidence="2">The sequence shown here is derived from an EMBL/GenBank/DDBJ whole genome shotgun (WGS) entry which is preliminary data.</text>
</comment>
<dbReference type="PROSITE" id="PS01124">
    <property type="entry name" value="HTH_ARAC_FAMILY_2"/>
    <property type="match status" value="1"/>
</dbReference>
<dbReference type="Gene3D" id="1.10.10.60">
    <property type="entry name" value="Homeodomain-like"/>
    <property type="match status" value="1"/>
</dbReference>
<dbReference type="Proteomes" id="UP000613030">
    <property type="component" value="Unassembled WGS sequence"/>
</dbReference>
<dbReference type="EMBL" id="JAERRB010000001">
    <property type="protein sequence ID" value="MBL0740258.1"/>
    <property type="molecule type" value="Genomic_DNA"/>
</dbReference>
<accession>A0ABS1KLP5</accession>
<evidence type="ECO:0000313" key="2">
    <source>
        <dbReference type="EMBL" id="MBL0740258.1"/>
    </source>
</evidence>
<proteinExistence type="predicted"/>
<dbReference type="RefSeq" id="WP_202007400.1">
    <property type="nucleotide sequence ID" value="NZ_JAERRB010000001.1"/>
</dbReference>